<keyword evidence="4" id="KW-0032">Aminotransferase</keyword>
<dbReference type="InterPro" id="IPR015421">
    <property type="entry name" value="PyrdxlP-dep_Trfase_major"/>
</dbReference>
<dbReference type="Gene3D" id="3.40.640.10">
    <property type="entry name" value="Type I PLP-dependent aspartate aminotransferase-like (Major domain)"/>
    <property type="match status" value="1"/>
</dbReference>
<dbReference type="SUPFAM" id="SSF53383">
    <property type="entry name" value="PLP-dependent transferases"/>
    <property type="match status" value="1"/>
</dbReference>
<dbReference type="PANTHER" id="PTHR43094">
    <property type="entry name" value="AMINOTRANSFERASE"/>
    <property type="match status" value="1"/>
</dbReference>
<dbReference type="NCBIfam" id="NF005102">
    <property type="entry name" value="PRK06541.1"/>
    <property type="match status" value="1"/>
</dbReference>
<keyword evidence="5" id="KW-1185">Reference proteome</keyword>
<accession>A0ABU8LD44</accession>
<dbReference type="PROSITE" id="PS00600">
    <property type="entry name" value="AA_TRANSFER_CLASS_3"/>
    <property type="match status" value="1"/>
</dbReference>
<protein>
    <submittedName>
        <fullName evidence="4">Aspartate aminotransferase family protein</fullName>
    </submittedName>
</protein>
<evidence type="ECO:0000313" key="5">
    <source>
        <dbReference type="Proteomes" id="UP001371224"/>
    </source>
</evidence>
<evidence type="ECO:0000256" key="3">
    <source>
        <dbReference type="RuleBase" id="RU003560"/>
    </source>
</evidence>
<proteinExistence type="inferred from homology"/>
<reference evidence="4 5" key="1">
    <citation type="submission" date="2024-02" db="EMBL/GenBank/DDBJ databases">
        <authorList>
            <person name="Saticioglu I.B."/>
        </authorList>
    </citation>
    <scope>NUCLEOTIDE SEQUENCE [LARGE SCALE GENOMIC DNA]</scope>
    <source>
        <strain evidence="4 5">Mu-80</strain>
    </source>
</reference>
<organism evidence="4 5">
    <name type="scientific">Microbacterium bandirmense</name>
    <dbReference type="NCBI Taxonomy" id="3122050"/>
    <lineage>
        <taxon>Bacteria</taxon>
        <taxon>Bacillati</taxon>
        <taxon>Actinomycetota</taxon>
        <taxon>Actinomycetes</taxon>
        <taxon>Micrococcales</taxon>
        <taxon>Microbacteriaceae</taxon>
        <taxon>Microbacterium</taxon>
    </lineage>
</organism>
<dbReference type="RefSeq" id="WP_337332157.1">
    <property type="nucleotide sequence ID" value="NZ_JBBDGM010000006.1"/>
</dbReference>
<dbReference type="Pfam" id="PF00202">
    <property type="entry name" value="Aminotran_3"/>
    <property type="match status" value="1"/>
</dbReference>
<evidence type="ECO:0000313" key="4">
    <source>
        <dbReference type="EMBL" id="MEJ1088496.1"/>
    </source>
</evidence>
<dbReference type="InterPro" id="IPR015422">
    <property type="entry name" value="PyrdxlP-dep_Trfase_small"/>
</dbReference>
<dbReference type="InterPro" id="IPR015424">
    <property type="entry name" value="PyrdxlP-dep_Trfase"/>
</dbReference>
<comment type="caution">
    <text evidence="4">The sequence shown here is derived from an EMBL/GenBank/DDBJ whole genome shotgun (WGS) entry which is preliminary data.</text>
</comment>
<dbReference type="InterPro" id="IPR049704">
    <property type="entry name" value="Aminotrans_3_PPA_site"/>
</dbReference>
<sequence>MNADLQQKAKDHLWMHFTRQSTMESSAVPVIVRGEGHHIWDAEGRKYIDGLAGLFVVNAGHGRRRLAEAAAKQAEELAFFPLWSYAHPAAIELADRLADYAPGDLNRVFFSTGGGEAVETAFKLAKQFWKLQGRPGKHKVISRSVAYHGTPQGALAITGIPAMKEMFEPLTPGGFRVPNTNFYRAAEMNGPADDPETFGLWAANRIEEMIQFEGPETVAAVFLEPVQNSGGCFPPPPGYFQRVREICDRYDVLLVSDEVICAFGRIGHMFACDAYGYVPDMITCAKGMTSGYSPIGATIISERIYEPFSKGQTYFPHGYTFGGHPVSSAVALANLDIFEEEGLNAHVRENSPLFRAELETLLDLPIVGDVRGDGYFFGIELVKDKATKQTFDEDESERLLRGFLSKALYDAGLYCRADDRGDPVIQLAPPLTIGPAEFREIGGILRGVLSEAARIL</sequence>
<comment type="similarity">
    <text evidence="1 3">Belongs to the class-III pyridoxal-phosphate-dependent aminotransferase family.</text>
</comment>
<dbReference type="PANTHER" id="PTHR43094:SF1">
    <property type="entry name" value="AMINOTRANSFERASE CLASS-III"/>
    <property type="match status" value="1"/>
</dbReference>
<dbReference type="EMBL" id="JBBDGM010000006">
    <property type="protein sequence ID" value="MEJ1088496.1"/>
    <property type="molecule type" value="Genomic_DNA"/>
</dbReference>
<keyword evidence="2 3" id="KW-0663">Pyridoxal phosphate</keyword>
<gene>
    <name evidence="4" type="ORF">WDU99_09235</name>
</gene>
<evidence type="ECO:0000256" key="1">
    <source>
        <dbReference type="ARBA" id="ARBA00008954"/>
    </source>
</evidence>
<dbReference type="InterPro" id="IPR005814">
    <property type="entry name" value="Aminotrans_3"/>
</dbReference>
<dbReference type="GO" id="GO:0008483">
    <property type="term" value="F:transaminase activity"/>
    <property type="evidence" value="ECO:0007669"/>
    <property type="project" value="UniProtKB-KW"/>
</dbReference>
<keyword evidence="4" id="KW-0808">Transferase</keyword>
<dbReference type="CDD" id="cd00610">
    <property type="entry name" value="OAT_like"/>
    <property type="match status" value="1"/>
</dbReference>
<dbReference type="Proteomes" id="UP001371224">
    <property type="component" value="Unassembled WGS sequence"/>
</dbReference>
<dbReference type="Gene3D" id="3.90.1150.10">
    <property type="entry name" value="Aspartate Aminotransferase, domain 1"/>
    <property type="match status" value="1"/>
</dbReference>
<name>A0ABU8LD44_9MICO</name>
<evidence type="ECO:0000256" key="2">
    <source>
        <dbReference type="ARBA" id="ARBA00022898"/>
    </source>
</evidence>